<dbReference type="EMBL" id="SIDB01000003">
    <property type="protein sequence ID" value="KAI3434831.1"/>
    <property type="molecule type" value="Genomic_DNA"/>
</dbReference>
<comment type="caution">
    <text evidence="3">The sequence shown here is derived from an EMBL/GenBank/DDBJ whole genome shotgun (WGS) entry which is preliminary data.</text>
</comment>
<dbReference type="Gene3D" id="3.90.550.10">
    <property type="entry name" value="Spore Coat Polysaccharide Biosynthesis Protein SpsA, Chain A"/>
    <property type="match status" value="1"/>
</dbReference>
<evidence type="ECO:0000256" key="2">
    <source>
        <dbReference type="SAM" id="Phobius"/>
    </source>
</evidence>
<dbReference type="SUPFAM" id="SSF53448">
    <property type="entry name" value="Nucleotide-diphospho-sugar transferases"/>
    <property type="match status" value="1"/>
</dbReference>
<feature type="compositionally biased region" description="Polar residues" evidence="1">
    <location>
        <begin position="410"/>
        <end position="421"/>
    </location>
</feature>
<evidence type="ECO:0000313" key="4">
    <source>
        <dbReference type="Proteomes" id="UP001055712"/>
    </source>
</evidence>
<keyword evidence="2" id="KW-0812">Transmembrane</keyword>
<reference evidence="3" key="1">
    <citation type="journal article" date="2019" name="Plant J.">
        <title>Chlorella vulgaris genome assembly and annotation reveals the molecular basis for metabolic acclimation to high light conditions.</title>
        <authorList>
            <person name="Cecchin M."/>
            <person name="Marcolungo L."/>
            <person name="Rossato M."/>
            <person name="Girolomoni L."/>
            <person name="Cosentino E."/>
            <person name="Cuine S."/>
            <person name="Li-Beisson Y."/>
            <person name="Delledonne M."/>
            <person name="Ballottari M."/>
        </authorList>
    </citation>
    <scope>NUCLEOTIDE SEQUENCE</scope>
    <source>
        <strain evidence="3">211/11P</strain>
    </source>
</reference>
<keyword evidence="4" id="KW-1185">Reference proteome</keyword>
<organism evidence="3 4">
    <name type="scientific">Chlorella vulgaris</name>
    <name type="common">Green alga</name>
    <dbReference type="NCBI Taxonomy" id="3077"/>
    <lineage>
        <taxon>Eukaryota</taxon>
        <taxon>Viridiplantae</taxon>
        <taxon>Chlorophyta</taxon>
        <taxon>core chlorophytes</taxon>
        <taxon>Trebouxiophyceae</taxon>
        <taxon>Chlorellales</taxon>
        <taxon>Chlorellaceae</taxon>
        <taxon>Chlorella clade</taxon>
        <taxon>Chlorella</taxon>
    </lineage>
</organism>
<evidence type="ECO:0000313" key="3">
    <source>
        <dbReference type="EMBL" id="KAI3434831.1"/>
    </source>
</evidence>
<accession>A0A9D4TUA0</accession>
<feature type="transmembrane region" description="Helical" evidence="2">
    <location>
        <begin position="75"/>
        <end position="94"/>
    </location>
</feature>
<dbReference type="AlphaFoldDB" id="A0A9D4TUA0"/>
<dbReference type="InterPro" id="IPR050587">
    <property type="entry name" value="GNT1/Glycosyltrans_8"/>
</dbReference>
<dbReference type="InterPro" id="IPR029044">
    <property type="entry name" value="Nucleotide-diphossugar_trans"/>
</dbReference>
<feature type="compositionally biased region" description="Basic and acidic residues" evidence="1">
    <location>
        <begin position="422"/>
        <end position="432"/>
    </location>
</feature>
<keyword evidence="2" id="KW-1133">Transmembrane helix</keyword>
<protein>
    <recommendedName>
        <fullName evidence="5">Nucleotide-diphospho-sugar transferase</fullName>
    </recommendedName>
</protein>
<keyword evidence="2" id="KW-0472">Membrane</keyword>
<evidence type="ECO:0008006" key="5">
    <source>
        <dbReference type="Google" id="ProtNLM"/>
    </source>
</evidence>
<reference evidence="3" key="2">
    <citation type="submission" date="2020-11" db="EMBL/GenBank/DDBJ databases">
        <authorList>
            <person name="Cecchin M."/>
            <person name="Marcolungo L."/>
            <person name="Rossato M."/>
            <person name="Girolomoni L."/>
            <person name="Cosentino E."/>
            <person name="Cuine S."/>
            <person name="Li-Beisson Y."/>
            <person name="Delledonne M."/>
            <person name="Ballottari M."/>
        </authorList>
    </citation>
    <scope>NUCLEOTIDE SEQUENCE</scope>
    <source>
        <strain evidence="3">211/11P</strain>
        <tissue evidence="3">Whole cell</tissue>
    </source>
</reference>
<name>A0A9D4TUA0_CHLVU</name>
<feature type="compositionally biased region" description="Low complexity" evidence="1">
    <location>
        <begin position="433"/>
        <end position="462"/>
    </location>
</feature>
<dbReference type="Proteomes" id="UP001055712">
    <property type="component" value="Unassembled WGS sequence"/>
</dbReference>
<evidence type="ECO:0000256" key="1">
    <source>
        <dbReference type="SAM" id="MobiDB-lite"/>
    </source>
</evidence>
<sequence>MSHAAQALVPSASCLDLSRAQNELKLRWRASSGDLHSLAGREDWELLEKGKRGGGGGSGSNRTSPRAPALLRRRLTWQHAVGAALALALFLFLLPRRHSLYRKGQEAFAQLYYGLDPLMLGRSDARFPAPHCCRDEACASPRRQHAAGGSDGSGSGSGSGTGRMAVVTYLRDDSYVPLLRQLECTLRHSNPGLELGLMMVEGELGHATLAAATALNITLLPVAPLEFSNTYDRRYHYNWIKVRALGLTQYDSVLLLDADMAVPGSLTALFALPFEFAAVWDQSKWLNRYRTAVQKINGGVFLLRPCAAVEAHMLSLLDQHPKLRYTHGTAEQEFFGWYYRYTGATLPLEYNAQAEQSLVEGGLTVGGAVPRIVHFTRNKPFHGPQPGRLGHQYLCTLDQLNRRSIEAGQLAQQPDATASSDDLQHEQYKQQEQEQVTEQQQQQQLSAEQQEQEAKQQQQQDEGGAAGKASAVPVPDAAEQLTRDALSQHGEKHLP</sequence>
<feature type="region of interest" description="Disordered" evidence="1">
    <location>
        <begin position="409"/>
        <end position="495"/>
    </location>
</feature>
<proteinExistence type="predicted"/>
<dbReference type="OrthoDB" id="514306at2759"/>
<dbReference type="PANTHER" id="PTHR11183">
    <property type="entry name" value="GLYCOGENIN SUBFAMILY MEMBER"/>
    <property type="match status" value="1"/>
</dbReference>
<gene>
    <name evidence="3" type="ORF">D9Q98_002886</name>
</gene>